<dbReference type="SUPFAM" id="SSF51338">
    <property type="entry name" value="Composite domain of metallo-dependent hydrolases"/>
    <property type="match status" value="2"/>
</dbReference>
<evidence type="ECO:0000313" key="2">
    <source>
        <dbReference type="EMBL" id="QDU20897.1"/>
    </source>
</evidence>
<reference evidence="2 3" key="1">
    <citation type="submission" date="2019-02" db="EMBL/GenBank/DDBJ databases">
        <title>Deep-cultivation of Planctomycetes and their phenomic and genomic characterization uncovers novel biology.</title>
        <authorList>
            <person name="Wiegand S."/>
            <person name="Jogler M."/>
            <person name="Boedeker C."/>
            <person name="Pinto D."/>
            <person name="Vollmers J."/>
            <person name="Rivas-Marin E."/>
            <person name="Kohn T."/>
            <person name="Peeters S.H."/>
            <person name="Heuer A."/>
            <person name="Rast P."/>
            <person name="Oberbeckmann S."/>
            <person name="Bunk B."/>
            <person name="Jeske O."/>
            <person name="Meyerdierks A."/>
            <person name="Storesund J.E."/>
            <person name="Kallscheuer N."/>
            <person name="Luecker S."/>
            <person name="Lage O.M."/>
            <person name="Pohl T."/>
            <person name="Merkel B.J."/>
            <person name="Hornburger P."/>
            <person name="Mueller R.-W."/>
            <person name="Bruemmer F."/>
            <person name="Labrenz M."/>
            <person name="Spormann A.M."/>
            <person name="Op den Camp H."/>
            <person name="Overmann J."/>
            <person name="Amann R."/>
            <person name="Jetten M.S.M."/>
            <person name="Mascher T."/>
            <person name="Medema M.H."/>
            <person name="Devos D.P."/>
            <person name="Kaster A.-K."/>
            <person name="Ovreas L."/>
            <person name="Rohde M."/>
            <person name="Galperin M.Y."/>
            <person name="Jogler C."/>
        </authorList>
    </citation>
    <scope>NUCLEOTIDE SEQUENCE [LARGE SCALE GENOMIC DNA]</scope>
    <source>
        <strain evidence="2 3">ETA_A1</strain>
    </source>
</reference>
<dbReference type="AlphaFoldDB" id="A0A517XTT4"/>
<dbReference type="InterPro" id="IPR013108">
    <property type="entry name" value="Amidohydro_3"/>
</dbReference>
<dbReference type="InterPro" id="IPR011059">
    <property type="entry name" value="Metal-dep_hydrolase_composite"/>
</dbReference>
<protein>
    <submittedName>
        <fullName evidence="2">Formyltransferase/hydrolase complex Fhc subunit A</fullName>
        <ecNumber evidence="2">3.5.1.-</ecNumber>
    </submittedName>
</protein>
<accession>A0A517XTT4</accession>
<dbReference type="Proteomes" id="UP000319576">
    <property type="component" value="Chromosome"/>
</dbReference>
<dbReference type="PIRSF" id="PIRSF006453">
    <property type="entry name" value="FwdA"/>
    <property type="match status" value="1"/>
</dbReference>
<dbReference type="Gene3D" id="2.30.40.10">
    <property type="entry name" value="Urease, subunit C, domain 1"/>
    <property type="match status" value="1"/>
</dbReference>
<organism evidence="2 3">
    <name type="scientific">Urbifossiella limnaea</name>
    <dbReference type="NCBI Taxonomy" id="2528023"/>
    <lineage>
        <taxon>Bacteria</taxon>
        <taxon>Pseudomonadati</taxon>
        <taxon>Planctomycetota</taxon>
        <taxon>Planctomycetia</taxon>
        <taxon>Gemmatales</taxon>
        <taxon>Gemmataceae</taxon>
        <taxon>Urbifossiella</taxon>
    </lineage>
</organism>
<dbReference type="InterPro" id="IPR012027">
    <property type="entry name" value="Formylmethanofuran_DH_asu"/>
</dbReference>
<dbReference type="GO" id="GO:0016740">
    <property type="term" value="F:transferase activity"/>
    <property type="evidence" value="ECO:0007669"/>
    <property type="project" value="UniProtKB-KW"/>
</dbReference>
<keyword evidence="3" id="KW-1185">Reference proteome</keyword>
<dbReference type="EMBL" id="CP036273">
    <property type="protein sequence ID" value="QDU20897.1"/>
    <property type="molecule type" value="Genomic_DNA"/>
</dbReference>
<keyword evidence="2" id="KW-0378">Hydrolase</keyword>
<dbReference type="OrthoDB" id="9775607at2"/>
<dbReference type="PANTHER" id="PTHR11647">
    <property type="entry name" value="HYDRANTOINASE/DIHYDROPYRIMIDINASE FAMILY MEMBER"/>
    <property type="match status" value="1"/>
</dbReference>
<dbReference type="SUPFAM" id="SSF51556">
    <property type="entry name" value="Metallo-dependent hydrolases"/>
    <property type="match status" value="1"/>
</dbReference>
<dbReference type="InterPro" id="IPR032466">
    <property type="entry name" value="Metal_Hydrolase"/>
</dbReference>
<gene>
    <name evidence="2" type="primary">fhcA_1</name>
    <name evidence="2" type="ORF">ETAA1_28600</name>
</gene>
<dbReference type="RefSeq" id="WP_145239247.1">
    <property type="nucleotide sequence ID" value="NZ_CP036273.1"/>
</dbReference>
<dbReference type="KEGG" id="uli:ETAA1_28600"/>
<proteinExistence type="predicted"/>
<dbReference type="PANTHER" id="PTHR11647:SF1">
    <property type="entry name" value="COLLAPSIN RESPONSE MEDIATOR PROTEIN"/>
    <property type="match status" value="1"/>
</dbReference>
<evidence type="ECO:0000259" key="1">
    <source>
        <dbReference type="Pfam" id="PF07969"/>
    </source>
</evidence>
<evidence type="ECO:0000313" key="3">
    <source>
        <dbReference type="Proteomes" id="UP000319576"/>
    </source>
</evidence>
<name>A0A517XTT4_9BACT</name>
<dbReference type="GO" id="GO:0016810">
    <property type="term" value="F:hydrolase activity, acting on carbon-nitrogen (but not peptide) bonds"/>
    <property type="evidence" value="ECO:0007669"/>
    <property type="project" value="InterPro"/>
</dbReference>
<dbReference type="NCBIfam" id="TIGR03121">
    <property type="entry name" value="one_C_dehyd_A"/>
    <property type="match status" value="1"/>
</dbReference>
<dbReference type="InterPro" id="IPR050378">
    <property type="entry name" value="Metallo-dep_Hydrolases_sf"/>
</dbReference>
<dbReference type="Pfam" id="PF07969">
    <property type="entry name" value="Amidohydro_3"/>
    <property type="match status" value="1"/>
</dbReference>
<feature type="domain" description="Amidohydrolase 3" evidence="1">
    <location>
        <begin position="42"/>
        <end position="487"/>
    </location>
</feature>
<sequence>MGLLKLAGGTVFDPANGIDGQVRDIWMDGGRIIDPPAEPAGRVFDCTGLVVMPGGVDIHAHIAGPKVNVARKLRPEDRRDHAPFRRTDRLRSGTLGSTPTTFATGYLYAGLGYTTVFDAAIPPLGARHTHEEFHDTPVIDKGFFVLVGNNHYVMDQIAAGEHARLRGFLGWLLHATRGYALKVVNPGGVEVWKQGGAMSGFDELVPGFGVTPRAIVRELARAADDIRVPHALHVHCNQLGMPGNWATTLETMRAAEASRAHFTHVQFHSYGGGPDDQGTFCSKVPPLADYVNAHPNLTVDVGQVLFGDTTSMTGDGPLGHFLHRVTGRKWFNGDAECEAGCGIVPIEYKEKSLVHALQWAIGLEWYLLVDDPWRVCMSTDHPNGGSFLAYPEICALLMSRDYRREVLKRLPEKLRDRCSLPDLTREYTLNEIAIITRAGPARILGLTHKGHLGPEADADVTVYTPAADRRAMFELPRYVFKAGELVVEQGELRSVPFGPALVSRPDFDPGVLPHVRKWFGSAYSLAFDNYAVGPEYATHGERVVTR</sequence>
<dbReference type="EC" id="3.5.1.-" evidence="2"/>
<keyword evidence="2" id="KW-0808">Transferase</keyword>